<name>A0ABD1HQ32_SALDI</name>
<proteinExistence type="predicted"/>
<evidence type="ECO:0000313" key="3">
    <source>
        <dbReference type="Proteomes" id="UP001567538"/>
    </source>
</evidence>
<keyword evidence="3" id="KW-1185">Reference proteome</keyword>
<dbReference type="Proteomes" id="UP001567538">
    <property type="component" value="Unassembled WGS sequence"/>
</dbReference>
<evidence type="ECO:0000313" key="2">
    <source>
        <dbReference type="EMBL" id="KAL1558570.1"/>
    </source>
</evidence>
<sequence>METHPTLFPVRPQTMKPRSTRKIPEPPKIKAKGGSLIHREKRVFGTARSPAISLKTKTAIEKPMKEKPATGLLKKPSKVTKPSQATRSPIIRRPILGAGKPTQKTPARPMKAKPASGLLKKPSKVTKPSQATRSPIIRQPIFGDGKPTEKTLARPMKKTVCFQEKGPEKNSDDGNAAEPHTPLNAIIAKPRVATPFYSAEKCSKCRFDKLETASYWLSQIKLAESVGKHWVSAALFGLAFDCNAEPVRNLRVELRKYLARHEHVSEEEEWRKMKISYGLVKENAVQTGRLSKATMEEANASLYSHKDDNMPNQFDDEDRK</sequence>
<protein>
    <submittedName>
        <fullName evidence="2">Uncharacterized protein</fullName>
    </submittedName>
</protein>
<feature type="region of interest" description="Disordered" evidence="1">
    <location>
        <begin position="1"/>
        <end position="36"/>
    </location>
</feature>
<dbReference type="EMBL" id="JBEAFC010000004">
    <property type="protein sequence ID" value="KAL1558570.1"/>
    <property type="molecule type" value="Genomic_DNA"/>
</dbReference>
<dbReference type="AlphaFoldDB" id="A0ABD1HQ32"/>
<gene>
    <name evidence="2" type="ORF">AAHA92_09018</name>
</gene>
<organism evidence="2 3">
    <name type="scientific">Salvia divinorum</name>
    <name type="common">Maria pastora</name>
    <name type="synonym">Diviner's sage</name>
    <dbReference type="NCBI Taxonomy" id="28513"/>
    <lineage>
        <taxon>Eukaryota</taxon>
        <taxon>Viridiplantae</taxon>
        <taxon>Streptophyta</taxon>
        <taxon>Embryophyta</taxon>
        <taxon>Tracheophyta</taxon>
        <taxon>Spermatophyta</taxon>
        <taxon>Magnoliopsida</taxon>
        <taxon>eudicotyledons</taxon>
        <taxon>Gunneridae</taxon>
        <taxon>Pentapetalae</taxon>
        <taxon>asterids</taxon>
        <taxon>lamiids</taxon>
        <taxon>Lamiales</taxon>
        <taxon>Lamiaceae</taxon>
        <taxon>Nepetoideae</taxon>
        <taxon>Mentheae</taxon>
        <taxon>Salviinae</taxon>
        <taxon>Salvia</taxon>
        <taxon>Salvia subgen. Calosphace</taxon>
    </lineage>
</organism>
<accession>A0ABD1HQ32</accession>
<evidence type="ECO:0000256" key="1">
    <source>
        <dbReference type="SAM" id="MobiDB-lite"/>
    </source>
</evidence>
<dbReference type="PANTHER" id="PTHR34468">
    <property type="entry name" value="MICROTUBULE-ASSOCIATED FUTSCH-LIKE PROTEIN"/>
    <property type="match status" value="1"/>
</dbReference>
<dbReference type="PANTHER" id="PTHR34468:SF3">
    <property type="entry name" value="OS03G0288900 PROTEIN"/>
    <property type="match status" value="1"/>
</dbReference>
<reference evidence="2 3" key="1">
    <citation type="submission" date="2024-06" db="EMBL/GenBank/DDBJ databases">
        <title>A chromosome level genome sequence of Diviner's sage (Salvia divinorum).</title>
        <authorList>
            <person name="Ford S.A."/>
            <person name="Ro D.-K."/>
            <person name="Ness R.W."/>
            <person name="Phillips M.A."/>
        </authorList>
    </citation>
    <scope>NUCLEOTIDE SEQUENCE [LARGE SCALE GENOMIC DNA]</scope>
    <source>
        <strain evidence="2">SAF-2024a</strain>
        <tissue evidence="2">Leaf</tissue>
    </source>
</reference>
<feature type="region of interest" description="Disordered" evidence="1">
    <location>
        <begin position="63"/>
        <end position="131"/>
    </location>
</feature>
<feature type="region of interest" description="Disordered" evidence="1">
    <location>
        <begin position="301"/>
        <end position="320"/>
    </location>
</feature>
<comment type="caution">
    <text evidence="2">The sequence shown here is derived from an EMBL/GenBank/DDBJ whole genome shotgun (WGS) entry which is preliminary data.</text>
</comment>